<gene>
    <name evidence="8" type="ORF">ACJMK2_015671</name>
</gene>
<evidence type="ECO:0000256" key="3">
    <source>
        <dbReference type="ARBA" id="ARBA00022933"/>
    </source>
</evidence>
<organism evidence="8 9">
    <name type="scientific">Sinanodonta woodiana</name>
    <name type="common">Chinese pond mussel</name>
    <name type="synonym">Anodonta woodiana</name>
    <dbReference type="NCBI Taxonomy" id="1069815"/>
    <lineage>
        <taxon>Eukaryota</taxon>
        <taxon>Metazoa</taxon>
        <taxon>Spiralia</taxon>
        <taxon>Lophotrochozoa</taxon>
        <taxon>Mollusca</taxon>
        <taxon>Bivalvia</taxon>
        <taxon>Autobranchia</taxon>
        <taxon>Heteroconchia</taxon>
        <taxon>Palaeoheterodonta</taxon>
        <taxon>Unionida</taxon>
        <taxon>Unionoidea</taxon>
        <taxon>Unionidae</taxon>
        <taxon>Unioninae</taxon>
        <taxon>Sinanodonta</taxon>
    </lineage>
</organism>
<dbReference type="InterPro" id="IPR024491">
    <property type="entry name" value="Se_SelK/SelG"/>
</dbReference>
<evidence type="ECO:0000256" key="5">
    <source>
        <dbReference type="ARBA" id="ARBA00023136"/>
    </source>
</evidence>
<evidence type="ECO:0000256" key="4">
    <source>
        <dbReference type="ARBA" id="ARBA00022989"/>
    </source>
</evidence>
<dbReference type="EMBL" id="JBJQND010000015">
    <property type="protein sequence ID" value="KAL3851982.1"/>
    <property type="molecule type" value="Genomic_DNA"/>
</dbReference>
<reference evidence="8 9" key="1">
    <citation type="submission" date="2024-11" db="EMBL/GenBank/DDBJ databases">
        <title>Chromosome-level genome assembly of the freshwater bivalve Anodonta woodiana.</title>
        <authorList>
            <person name="Chen X."/>
        </authorList>
    </citation>
    <scope>NUCLEOTIDE SEQUENCE [LARGE SCALE GENOMIC DNA]</scope>
    <source>
        <strain evidence="8">MN2024</strain>
        <tissue evidence="8">Gills</tissue>
    </source>
</reference>
<feature type="transmembrane region" description="Helical" evidence="7">
    <location>
        <begin position="22"/>
        <end position="38"/>
    </location>
</feature>
<evidence type="ECO:0000256" key="7">
    <source>
        <dbReference type="SAM" id="Phobius"/>
    </source>
</evidence>
<dbReference type="Proteomes" id="UP001634394">
    <property type="component" value="Unassembled WGS sequence"/>
</dbReference>
<keyword evidence="9" id="KW-1185">Reference proteome</keyword>
<dbReference type="GO" id="GO:0016020">
    <property type="term" value="C:membrane"/>
    <property type="evidence" value="ECO:0007669"/>
    <property type="project" value="UniProtKB-SubCell"/>
</dbReference>
<feature type="compositionally biased region" description="Polar residues" evidence="6">
    <location>
        <begin position="41"/>
        <end position="51"/>
    </location>
</feature>
<evidence type="ECO:0008006" key="10">
    <source>
        <dbReference type="Google" id="ProtNLM"/>
    </source>
</evidence>
<evidence type="ECO:0000256" key="2">
    <source>
        <dbReference type="ARBA" id="ARBA00022692"/>
    </source>
</evidence>
<keyword evidence="4 7" id="KW-1133">Transmembrane helix</keyword>
<keyword evidence="3" id="KW-0712">Selenocysteine</keyword>
<keyword evidence="2 7" id="KW-0812">Transmembrane</keyword>
<sequence>MIHCSQVTDSQTVWRVSIIPDIFWGIINFIVLFFRTLISPSTTKRGNSYTSDYRPGQGPPKPPRRRMGGLGGVPPRMQDVT</sequence>
<dbReference type="PANTHER" id="PTHR16875:SF0">
    <property type="entry name" value="SELENOPROTEIN K"/>
    <property type="match status" value="1"/>
</dbReference>
<protein>
    <recommendedName>
        <fullName evidence="10">Selenoprotein K</fullName>
    </recommendedName>
</protein>
<evidence type="ECO:0000256" key="6">
    <source>
        <dbReference type="SAM" id="MobiDB-lite"/>
    </source>
</evidence>
<evidence type="ECO:0000256" key="1">
    <source>
        <dbReference type="ARBA" id="ARBA00004167"/>
    </source>
</evidence>
<proteinExistence type="predicted"/>
<dbReference type="PANTHER" id="PTHR16875">
    <property type="entry name" value="SELENOPROTEIN K"/>
    <property type="match status" value="1"/>
</dbReference>
<evidence type="ECO:0000313" key="8">
    <source>
        <dbReference type="EMBL" id="KAL3851982.1"/>
    </source>
</evidence>
<accession>A0ABD3US49</accession>
<comment type="caution">
    <text evidence="8">The sequence shown here is derived from an EMBL/GenBank/DDBJ whole genome shotgun (WGS) entry which is preliminary data.</text>
</comment>
<name>A0ABD3US49_SINWO</name>
<feature type="region of interest" description="Disordered" evidence="6">
    <location>
        <begin position="41"/>
        <end position="81"/>
    </location>
</feature>
<evidence type="ECO:0000313" key="9">
    <source>
        <dbReference type="Proteomes" id="UP001634394"/>
    </source>
</evidence>
<comment type="subcellular location">
    <subcellularLocation>
        <location evidence="1">Membrane</location>
        <topology evidence="1">Single-pass membrane protein</topology>
    </subcellularLocation>
</comment>
<dbReference type="AlphaFoldDB" id="A0ABD3US49"/>
<keyword evidence="5 7" id="KW-0472">Membrane</keyword>
<dbReference type="Pfam" id="PF10961">
    <property type="entry name" value="SelK_SelG"/>
    <property type="match status" value="1"/>
</dbReference>